<feature type="domain" description="Major facilitator superfamily (MFS) profile" evidence="8">
    <location>
        <begin position="14"/>
        <end position="409"/>
    </location>
</feature>
<feature type="transmembrane region" description="Helical" evidence="7">
    <location>
        <begin position="297"/>
        <end position="314"/>
    </location>
</feature>
<dbReference type="PANTHER" id="PTHR23513">
    <property type="entry name" value="INTEGRAL MEMBRANE EFFLUX PROTEIN-RELATED"/>
    <property type="match status" value="1"/>
</dbReference>
<evidence type="ECO:0000256" key="6">
    <source>
        <dbReference type="ARBA" id="ARBA00023136"/>
    </source>
</evidence>
<evidence type="ECO:0000256" key="7">
    <source>
        <dbReference type="SAM" id="Phobius"/>
    </source>
</evidence>
<feature type="transmembrane region" description="Helical" evidence="7">
    <location>
        <begin position="55"/>
        <end position="75"/>
    </location>
</feature>
<comment type="subcellular location">
    <subcellularLocation>
        <location evidence="1">Cell membrane</location>
        <topology evidence="1">Multi-pass membrane protein</topology>
    </subcellularLocation>
</comment>
<keyword evidence="2" id="KW-0813">Transport</keyword>
<dbReference type="InterPro" id="IPR010290">
    <property type="entry name" value="TM_effector"/>
</dbReference>
<keyword evidence="4 7" id="KW-0812">Transmembrane</keyword>
<sequence length="554" mass="58597">MSDAAREDASGPAMTAALRVARFRLIWTASVLSNLGLIIQGVGAAWAMTEETGDATLVAMVQSATMLPMLLFTLPAGAMADMYPRRIVALFALTVSLAGVSTLFGLSLAQATTPPALLALSFVAGCGMAFFWPAWQSSASDDVPAELLPAAVGLNSLSYNAARVVGPAVGGLIVAMGGTVIAFGISVLLYLPMVGAQLRPAPRREIPRLPPERIGRALISGIRYVLHSPAILSIVIRAFILGALGGSAHTLMPLISRDLLASGANVFGILLGTFGAGAVLGVFMAPTLRNRYGADGSASRCIVALGISLAVVGTSRSVPLTAVALLVAGSVWMCVTQACNVSLQMLVPRWVAGRAVACFQASLSGGIALAGVGWGMVAGHFGVGHAFLASGILVALSIVVGRVWPLPEIESTYVVPGESLPNPQVLLPISGRSGPILVEIEYRVPPAEARAFYRMIQDVQLCLKRNGAYGTSIARDLGDPEVWMERYHFPTWHDYLRQRDRMTAAERTLQDALLAFHAGDRPVRARRFLERPFGSVRWDEDSADHRTPETLPIG</sequence>
<dbReference type="CDD" id="cd06173">
    <property type="entry name" value="MFS_MefA_like"/>
    <property type="match status" value="1"/>
</dbReference>
<dbReference type="InterPro" id="IPR036259">
    <property type="entry name" value="MFS_trans_sf"/>
</dbReference>
<dbReference type="Proteomes" id="UP000001989">
    <property type="component" value="Chromosome"/>
</dbReference>
<keyword evidence="6 7" id="KW-0472">Membrane</keyword>
<dbReference type="PROSITE" id="PS50850">
    <property type="entry name" value="MFS"/>
    <property type="match status" value="1"/>
</dbReference>
<evidence type="ECO:0000256" key="3">
    <source>
        <dbReference type="ARBA" id="ARBA00022475"/>
    </source>
</evidence>
<keyword evidence="5 7" id="KW-1133">Transmembrane helix</keyword>
<feature type="transmembrane region" description="Helical" evidence="7">
    <location>
        <begin position="115"/>
        <end position="135"/>
    </location>
</feature>
<feature type="transmembrane region" description="Helical" evidence="7">
    <location>
        <begin position="383"/>
        <end position="404"/>
    </location>
</feature>
<evidence type="ECO:0000259" key="8">
    <source>
        <dbReference type="PROSITE" id="PS50850"/>
    </source>
</evidence>
<proteinExistence type="predicted"/>
<dbReference type="Pfam" id="PF05977">
    <property type="entry name" value="MFS_3"/>
    <property type="match status" value="1"/>
</dbReference>
<dbReference type="SUPFAM" id="SSF103473">
    <property type="entry name" value="MFS general substrate transporter"/>
    <property type="match status" value="1"/>
</dbReference>
<dbReference type="GO" id="GO:0005886">
    <property type="term" value="C:plasma membrane"/>
    <property type="evidence" value="ECO:0007669"/>
    <property type="project" value="UniProtKB-SubCell"/>
</dbReference>
<evidence type="ECO:0000313" key="9">
    <source>
        <dbReference type="EMBL" id="ABQ68384.1"/>
    </source>
</evidence>
<feature type="transmembrane region" description="Helical" evidence="7">
    <location>
        <begin position="25"/>
        <end position="49"/>
    </location>
</feature>
<dbReference type="AlphaFoldDB" id="A0A9J9HBL6"/>
<feature type="transmembrane region" description="Helical" evidence="7">
    <location>
        <begin position="320"/>
        <end position="343"/>
    </location>
</feature>
<feature type="transmembrane region" description="Helical" evidence="7">
    <location>
        <begin position="87"/>
        <end position="109"/>
    </location>
</feature>
<dbReference type="KEGG" id="swi:Swit_2025"/>
<keyword evidence="3" id="KW-1003">Cell membrane</keyword>
<feature type="transmembrane region" description="Helical" evidence="7">
    <location>
        <begin position="264"/>
        <end position="285"/>
    </location>
</feature>
<evidence type="ECO:0000256" key="2">
    <source>
        <dbReference type="ARBA" id="ARBA00022448"/>
    </source>
</evidence>
<dbReference type="PANTHER" id="PTHR23513:SF11">
    <property type="entry name" value="STAPHYLOFERRIN A TRANSPORTER"/>
    <property type="match status" value="1"/>
</dbReference>
<evidence type="ECO:0000256" key="5">
    <source>
        <dbReference type="ARBA" id="ARBA00022989"/>
    </source>
</evidence>
<evidence type="ECO:0000256" key="1">
    <source>
        <dbReference type="ARBA" id="ARBA00004651"/>
    </source>
</evidence>
<dbReference type="InterPro" id="IPR020846">
    <property type="entry name" value="MFS_dom"/>
</dbReference>
<gene>
    <name evidence="9" type="ordered locus">Swit_2025</name>
</gene>
<dbReference type="Gene3D" id="1.20.1250.20">
    <property type="entry name" value="MFS general substrate transporter like domains"/>
    <property type="match status" value="1"/>
</dbReference>
<evidence type="ECO:0000313" key="10">
    <source>
        <dbReference type="Proteomes" id="UP000001989"/>
    </source>
</evidence>
<protein>
    <recommendedName>
        <fullName evidence="8">Major facilitator superfamily (MFS) profile domain-containing protein</fullName>
    </recommendedName>
</protein>
<dbReference type="GO" id="GO:0022857">
    <property type="term" value="F:transmembrane transporter activity"/>
    <property type="evidence" value="ECO:0007669"/>
    <property type="project" value="InterPro"/>
</dbReference>
<accession>A0A9J9HBL6</accession>
<feature type="transmembrane region" description="Helical" evidence="7">
    <location>
        <begin position="224"/>
        <end position="244"/>
    </location>
</feature>
<evidence type="ECO:0000256" key="4">
    <source>
        <dbReference type="ARBA" id="ARBA00022692"/>
    </source>
</evidence>
<feature type="transmembrane region" description="Helical" evidence="7">
    <location>
        <begin position="355"/>
        <end position="377"/>
    </location>
</feature>
<feature type="transmembrane region" description="Helical" evidence="7">
    <location>
        <begin position="172"/>
        <end position="194"/>
    </location>
</feature>
<reference evidence="9 10" key="1">
    <citation type="journal article" date="2010" name="J. Bacteriol.">
        <title>Genome sequence of the dioxin-mineralizing bacterium Sphingomonas wittichii RW1.</title>
        <authorList>
            <person name="Miller T.R."/>
            <person name="Delcher A.L."/>
            <person name="Salzberg S.L."/>
            <person name="Saunders E."/>
            <person name="Detter J.C."/>
            <person name="Halden R.U."/>
        </authorList>
    </citation>
    <scope>NUCLEOTIDE SEQUENCE [LARGE SCALE GENOMIC DNA]</scope>
    <source>
        <strain evidence="10">DSM 6014 / CCUG 31198 / JCM 15750 / NBRC 105917 / EY 4224 / RW1</strain>
    </source>
</reference>
<name>A0A9J9HBL6_RHIWR</name>
<dbReference type="EMBL" id="CP000699">
    <property type="protein sequence ID" value="ABQ68384.1"/>
    <property type="molecule type" value="Genomic_DNA"/>
</dbReference>
<organism evidence="9 10">
    <name type="scientific">Rhizorhabdus wittichii (strain DSM 6014 / CCUG 31198 / JCM 15750 / NBRC 105917 / EY 4224 / RW1)</name>
    <name type="common">Sphingomonas wittichii</name>
    <dbReference type="NCBI Taxonomy" id="392499"/>
    <lineage>
        <taxon>Bacteria</taxon>
        <taxon>Pseudomonadati</taxon>
        <taxon>Pseudomonadota</taxon>
        <taxon>Alphaproteobacteria</taxon>
        <taxon>Sphingomonadales</taxon>
        <taxon>Sphingomonadaceae</taxon>
        <taxon>Rhizorhabdus</taxon>
    </lineage>
</organism>
<keyword evidence="10" id="KW-1185">Reference proteome</keyword>